<evidence type="ECO:0000256" key="1">
    <source>
        <dbReference type="ARBA" id="ARBA00022574"/>
    </source>
</evidence>
<keyword evidence="1 3" id="KW-0853">WD repeat</keyword>
<keyword evidence="2" id="KW-0677">Repeat</keyword>
<protein>
    <submittedName>
        <fullName evidence="6">Topless-related protein 3-like</fullName>
    </submittedName>
</protein>
<feature type="domain" description="TOPLESS zinc finger" evidence="4">
    <location>
        <begin position="78"/>
        <end position="118"/>
    </location>
</feature>
<evidence type="ECO:0000313" key="7">
    <source>
        <dbReference type="Proteomes" id="UP000236291"/>
    </source>
</evidence>
<dbReference type="PANTHER" id="PTHR44083">
    <property type="entry name" value="TOPLESS-RELATED PROTEIN 1-RELATED"/>
    <property type="match status" value="1"/>
</dbReference>
<feature type="domain" description="TPR1-like CTLH-containing" evidence="5">
    <location>
        <begin position="2"/>
        <end position="75"/>
    </location>
</feature>
<feature type="repeat" description="WD" evidence="3">
    <location>
        <begin position="346"/>
        <end position="382"/>
    </location>
</feature>
<evidence type="ECO:0000259" key="4">
    <source>
        <dbReference type="Pfam" id="PF21359"/>
    </source>
</evidence>
<dbReference type="PANTHER" id="PTHR44083:SF43">
    <property type="entry name" value="TRANSDUCIN FAMILY PROTEIN_WD-40 REPEAT PROTEIN"/>
    <property type="match status" value="1"/>
</dbReference>
<dbReference type="STRING" id="57577.A0A2K3NYT9"/>
<dbReference type="EMBL" id="ASHM01002358">
    <property type="protein sequence ID" value="PNY08201.1"/>
    <property type="molecule type" value="Genomic_DNA"/>
</dbReference>
<dbReference type="InterPro" id="IPR001680">
    <property type="entry name" value="WD40_rpt"/>
</dbReference>
<dbReference type="InterPro" id="IPR019775">
    <property type="entry name" value="WD40_repeat_CS"/>
</dbReference>
<name>A0A2K3NYT9_TRIPR</name>
<feature type="repeat" description="WD" evidence="3">
    <location>
        <begin position="490"/>
        <end position="521"/>
    </location>
</feature>
<comment type="caution">
    <text evidence="6">The sequence shown here is derived from an EMBL/GenBank/DDBJ whole genome shotgun (WGS) entry which is preliminary data.</text>
</comment>
<dbReference type="SMART" id="SM00320">
    <property type="entry name" value="WD40"/>
    <property type="match status" value="10"/>
</dbReference>
<dbReference type="Pfam" id="PF00400">
    <property type="entry name" value="WD40"/>
    <property type="match status" value="3"/>
</dbReference>
<dbReference type="ExpressionAtlas" id="A0A2K3NYT9">
    <property type="expression patterns" value="baseline"/>
</dbReference>
<gene>
    <name evidence="6" type="ORF">L195_g004715</name>
</gene>
<dbReference type="InterPro" id="IPR015943">
    <property type="entry name" value="WD40/YVTN_repeat-like_dom_sf"/>
</dbReference>
<dbReference type="AlphaFoldDB" id="A0A2K3NYT9"/>
<dbReference type="PROSITE" id="PS50082">
    <property type="entry name" value="WD_REPEATS_2"/>
    <property type="match status" value="4"/>
</dbReference>
<evidence type="ECO:0000256" key="3">
    <source>
        <dbReference type="PROSITE-ProRule" id="PRU00221"/>
    </source>
</evidence>
<dbReference type="GO" id="GO:0006355">
    <property type="term" value="P:regulation of DNA-templated transcription"/>
    <property type="evidence" value="ECO:0007669"/>
    <property type="project" value="InterPro"/>
</dbReference>
<dbReference type="Proteomes" id="UP000236291">
    <property type="component" value="Unassembled WGS sequence"/>
</dbReference>
<dbReference type="Gene3D" id="2.130.10.10">
    <property type="entry name" value="YVTN repeat-like/Quinoprotein amine dehydrogenase"/>
    <property type="match status" value="3"/>
</dbReference>
<organism evidence="6 7">
    <name type="scientific">Trifolium pratense</name>
    <name type="common">Red clover</name>
    <dbReference type="NCBI Taxonomy" id="57577"/>
    <lineage>
        <taxon>Eukaryota</taxon>
        <taxon>Viridiplantae</taxon>
        <taxon>Streptophyta</taxon>
        <taxon>Embryophyta</taxon>
        <taxon>Tracheophyta</taxon>
        <taxon>Spermatophyta</taxon>
        <taxon>Magnoliopsida</taxon>
        <taxon>eudicotyledons</taxon>
        <taxon>Gunneridae</taxon>
        <taxon>Pentapetalae</taxon>
        <taxon>rosids</taxon>
        <taxon>fabids</taxon>
        <taxon>Fabales</taxon>
        <taxon>Fabaceae</taxon>
        <taxon>Papilionoideae</taxon>
        <taxon>50 kb inversion clade</taxon>
        <taxon>NPAAA clade</taxon>
        <taxon>Hologalegina</taxon>
        <taxon>IRL clade</taxon>
        <taxon>Trifolieae</taxon>
        <taxon>Trifolium</taxon>
    </lineage>
</organism>
<dbReference type="Pfam" id="PF21889">
    <property type="entry name" value="TPR1-like_2nd"/>
    <property type="match status" value="1"/>
</dbReference>
<dbReference type="InterPro" id="IPR027728">
    <property type="entry name" value="Topless_fam"/>
</dbReference>
<proteinExistence type="predicted"/>
<evidence type="ECO:0000256" key="2">
    <source>
        <dbReference type="ARBA" id="ARBA00022737"/>
    </source>
</evidence>
<dbReference type="SUPFAM" id="SSF50978">
    <property type="entry name" value="WD40 repeat-like"/>
    <property type="match status" value="3"/>
</dbReference>
<dbReference type="PROSITE" id="PS00678">
    <property type="entry name" value="WD_REPEATS_1"/>
    <property type="match status" value="2"/>
</dbReference>
<feature type="non-terminal residue" evidence="6">
    <location>
        <position position="1"/>
    </location>
</feature>
<sequence>SNDKTRAIEILVNDLKIFSTYDQALYKQLTNLITLDNLRENIYLSKYQDVRTARILLMTELKRLINVNNRLNNKLKLPKLSESRLRHLINHGLNWQHVLCKNPQQSPDIATILTDHTCDQPNAANHQSLEVAPFLSAPVAPKANALPAWMVNGNPSSSSRPLSALTASTLPGPSNLANIPRHTIRTPITHSPISDQEIRRLLLPQTFEEAAPAARTVTPQQEPQLFHELPRVIVSNVCQQSAVTSMEFHPSIHTILAVGNANGEISLWDLRLRQRLMLKSFEIWNISNCSAEFQAQAADLKESPISVTRVTWSPHARFFGVAFSKHLIQLYTSYHVSKSLQKYLEIEAHDGRVNDIGFSFSKNQLCIVTCGDDKLIKVWDLKGHKIFTFEGHAAPVYSVLPHSKENLQYLFSTSVDGKIMAWVFDNKNFRVEYDTPGNCCTAMLYSADGTRLFSCGTNKEGDWFLVEWNDSEGSIKRTYSGFKKSFAGNVQFDTTKNRILAVGVDNQIKIWDMDNINLLTSTDAGGGLSSLPLVKFNNEGNLLAVTTEGGFKILSSADGFKSLNDAKREADIAIARSIENRRNLNEISKPWKVNEIVHHAQCRRVTMPESIGPSNNVCLLYTKPGTGLLALGSKGVLKMWKWSVTPSNHTGKATTSVNPEHSTPTKGIFMTNDVPNNKDAIPCLDISNNGTYGLAACGGIVSLFKMVSSYKVLHQFMSPPPAATCIAFIPQDNNIAAIGREDSVIHIFSIRHGELIAELKGHQKYITSIAFSLRQNIMVSAGADAQLISWNMNTWTMNKSASIQMRTGENAALSETKVQFHSNQELLLACHETQLVIYDASRMKPIIHWLPQDDDGLSACAISSATYSSNFKQIYATFSDGNIGVFDAGSLILRCRIAPSAYLYQTPSTSGNVYPLVVTANPDEPSQFAIALSDGTINVIEPKECETWW</sequence>
<feature type="repeat" description="WD" evidence="3">
    <location>
        <begin position="759"/>
        <end position="800"/>
    </location>
</feature>
<dbReference type="PROSITE" id="PS50294">
    <property type="entry name" value="WD_REPEATS_REGION"/>
    <property type="match status" value="1"/>
</dbReference>
<accession>A0A2K3NYT9</accession>
<reference evidence="6 7" key="1">
    <citation type="journal article" date="2014" name="Am. J. Bot.">
        <title>Genome assembly and annotation for red clover (Trifolium pratense; Fabaceae).</title>
        <authorList>
            <person name="Istvanek J."/>
            <person name="Jaros M."/>
            <person name="Krenek A."/>
            <person name="Repkova J."/>
        </authorList>
    </citation>
    <scope>NUCLEOTIDE SEQUENCE [LARGE SCALE GENOMIC DNA]</scope>
    <source>
        <strain evidence="7">cv. Tatra</strain>
        <tissue evidence="6">Young leaves</tissue>
    </source>
</reference>
<evidence type="ECO:0000259" key="5">
    <source>
        <dbReference type="Pfam" id="PF21889"/>
    </source>
</evidence>
<dbReference type="InterPro" id="IPR048419">
    <property type="entry name" value="Topless_Znf"/>
</dbReference>
<reference evidence="6 7" key="2">
    <citation type="journal article" date="2017" name="Front. Plant Sci.">
        <title>Gene Classification and Mining of Molecular Markers Useful in Red Clover (Trifolium pratense) Breeding.</title>
        <authorList>
            <person name="Istvanek J."/>
            <person name="Dluhosova J."/>
            <person name="Dluhos P."/>
            <person name="Patkova L."/>
            <person name="Nedelnik J."/>
            <person name="Repkova J."/>
        </authorList>
    </citation>
    <scope>NUCLEOTIDE SEQUENCE [LARGE SCALE GENOMIC DNA]</scope>
    <source>
        <strain evidence="7">cv. Tatra</strain>
        <tissue evidence="6">Young leaves</tissue>
    </source>
</reference>
<evidence type="ECO:0000313" key="6">
    <source>
        <dbReference type="EMBL" id="PNY08201.1"/>
    </source>
</evidence>
<dbReference type="InterPro" id="IPR036322">
    <property type="entry name" value="WD40_repeat_dom_sf"/>
</dbReference>
<feature type="repeat" description="WD" evidence="3">
    <location>
        <begin position="239"/>
        <end position="278"/>
    </location>
</feature>
<dbReference type="InterPro" id="IPR054080">
    <property type="entry name" value="TPR1-like_2nd"/>
</dbReference>
<dbReference type="Pfam" id="PF21359">
    <property type="entry name" value="zf_topless"/>
    <property type="match status" value="1"/>
</dbReference>